<evidence type="ECO:0008006" key="3">
    <source>
        <dbReference type="Google" id="ProtNLM"/>
    </source>
</evidence>
<organism evidence="1 2">
    <name type="scientific">Nonomuraea marmarensis</name>
    <dbReference type="NCBI Taxonomy" id="3351344"/>
    <lineage>
        <taxon>Bacteria</taxon>
        <taxon>Bacillati</taxon>
        <taxon>Actinomycetota</taxon>
        <taxon>Actinomycetes</taxon>
        <taxon>Streptosporangiales</taxon>
        <taxon>Streptosporangiaceae</taxon>
        <taxon>Nonomuraea</taxon>
    </lineage>
</organism>
<evidence type="ECO:0000313" key="1">
    <source>
        <dbReference type="EMBL" id="MFG1703417.1"/>
    </source>
</evidence>
<sequence length="104" mass="11300">MATNREIHITSDGIASTRRRVERELKDEMIGFVRSLVPLTALGGLGFGVIGNQIIGSTYEGIMEQADGLLGDAQGALDGWDGALAICQRNWRAAEDHNIVQYRA</sequence>
<reference evidence="1 2" key="1">
    <citation type="submission" date="2024-10" db="EMBL/GenBank/DDBJ databases">
        <authorList>
            <person name="Topkara A.R."/>
            <person name="Saygin H."/>
        </authorList>
    </citation>
    <scope>NUCLEOTIDE SEQUENCE [LARGE SCALE GENOMIC DNA]</scope>
    <source>
        <strain evidence="1 2">M3C6</strain>
    </source>
</reference>
<dbReference type="RefSeq" id="WP_393164086.1">
    <property type="nucleotide sequence ID" value="NZ_JBICRM010000005.1"/>
</dbReference>
<accession>A0ABW7AAS3</accession>
<keyword evidence="2" id="KW-1185">Reference proteome</keyword>
<dbReference type="Proteomes" id="UP001603978">
    <property type="component" value="Unassembled WGS sequence"/>
</dbReference>
<proteinExistence type="predicted"/>
<dbReference type="EMBL" id="JBICRM010000005">
    <property type="protein sequence ID" value="MFG1703417.1"/>
    <property type="molecule type" value="Genomic_DNA"/>
</dbReference>
<protein>
    <recommendedName>
        <fullName evidence="3">Excreted virulence factor EspC, type VII ESX diderm</fullName>
    </recommendedName>
</protein>
<comment type="caution">
    <text evidence="1">The sequence shown here is derived from an EMBL/GenBank/DDBJ whole genome shotgun (WGS) entry which is preliminary data.</text>
</comment>
<name>A0ABW7AAS3_9ACTN</name>
<evidence type="ECO:0000313" key="2">
    <source>
        <dbReference type="Proteomes" id="UP001603978"/>
    </source>
</evidence>
<gene>
    <name evidence="1" type="ORF">ACFLIM_09495</name>
</gene>